<dbReference type="Pfam" id="PF00593">
    <property type="entry name" value="TonB_dep_Rec_b-barrel"/>
    <property type="match status" value="1"/>
</dbReference>
<evidence type="ECO:0000256" key="5">
    <source>
        <dbReference type="ARBA" id="ARBA00022729"/>
    </source>
</evidence>
<evidence type="ECO:0000256" key="4">
    <source>
        <dbReference type="ARBA" id="ARBA00022692"/>
    </source>
</evidence>
<dbReference type="InterPro" id="IPR036942">
    <property type="entry name" value="Beta-barrel_TonB_sf"/>
</dbReference>
<dbReference type="RefSeq" id="WP_087552389.1">
    <property type="nucleotide sequence ID" value="NZ_CP033133.1"/>
</dbReference>
<feature type="domain" description="TonB-dependent receptor plug" evidence="14">
    <location>
        <begin position="51"/>
        <end position="164"/>
    </location>
</feature>
<dbReference type="Gene3D" id="2.40.170.20">
    <property type="entry name" value="TonB-dependent receptor, beta-barrel domain"/>
    <property type="match status" value="1"/>
</dbReference>
<dbReference type="PANTHER" id="PTHR30069:SF53">
    <property type="entry name" value="COLICIN I RECEPTOR-RELATED"/>
    <property type="match status" value="1"/>
</dbReference>
<dbReference type="Pfam" id="PF07715">
    <property type="entry name" value="Plug"/>
    <property type="match status" value="1"/>
</dbReference>
<gene>
    <name evidence="15" type="ORF">CDG68_05825</name>
</gene>
<evidence type="ECO:0000259" key="14">
    <source>
        <dbReference type="Pfam" id="PF07715"/>
    </source>
</evidence>
<protein>
    <submittedName>
        <fullName evidence="15">TonB-dependent receptor</fullName>
    </submittedName>
</protein>
<dbReference type="Gene3D" id="2.170.130.10">
    <property type="entry name" value="TonB-dependent receptor, plug domain"/>
    <property type="match status" value="1"/>
</dbReference>
<keyword evidence="2 10" id="KW-0813">Transport</keyword>
<evidence type="ECO:0000313" key="15">
    <source>
        <dbReference type="EMBL" id="AYO53211.1"/>
    </source>
</evidence>
<feature type="chain" id="PRO_5018001428" evidence="12">
    <location>
        <begin position="24"/>
        <end position="725"/>
    </location>
</feature>
<proteinExistence type="inferred from homology"/>
<dbReference type="SUPFAM" id="SSF56935">
    <property type="entry name" value="Porins"/>
    <property type="match status" value="1"/>
</dbReference>
<dbReference type="InterPro" id="IPR039426">
    <property type="entry name" value="TonB-dep_rcpt-like"/>
</dbReference>
<dbReference type="Proteomes" id="UP000279962">
    <property type="component" value="Chromosome"/>
</dbReference>
<dbReference type="InterPro" id="IPR000531">
    <property type="entry name" value="Beta-barrel_TonB"/>
</dbReference>
<dbReference type="EMBL" id="CP033133">
    <property type="protein sequence ID" value="AYO53211.1"/>
    <property type="molecule type" value="Genomic_DNA"/>
</dbReference>
<dbReference type="GO" id="GO:0044718">
    <property type="term" value="P:siderophore transmembrane transport"/>
    <property type="evidence" value="ECO:0007669"/>
    <property type="project" value="TreeGrafter"/>
</dbReference>
<keyword evidence="3 10" id="KW-1134">Transmembrane beta strand</keyword>
<evidence type="ECO:0000256" key="3">
    <source>
        <dbReference type="ARBA" id="ARBA00022452"/>
    </source>
</evidence>
<feature type="signal peptide" evidence="12">
    <location>
        <begin position="1"/>
        <end position="23"/>
    </location>
</feature>
<comment type="similarity">
    <text evidence="10 11">Belongs to the TonB-dependent receptor family.</text>
</comment>
<evidence type="ECO:0000256" key="1">
    <source>
        <dbReference type="ARBA" id="ARBA00004571"/>
    </source>
</evidence>
<evidence type="ECO:0000256" key="11">
    <source>
        <dbReference type="RuleBase" id="RU003357"/>
    </source>
</evidence>
<accession>A0A3G2SZB1</accession>
<dbReference type="CDD" id="cd01347">
    <property type="entry name" value="ligand_gated_channel"/>
    <property type="match status" value="1"/>
</dbReference>
<feature type="domain" description="TonB-dependent receptor-like beta-barrel" evidence="13">
    <location>
        <begin position="247"/>
        <end position="676"/>
    </location>
</feature>
<keyword evidence="6" id="KW-0406">Ion transport</keyword>
<evidence type="ECO:0000256" key="12">
    <source>
        <dbReference type="SAM" id="SignalP"/>
    </source>
</evidence>
<keyword evidence="5 12" id="KW-0732">Signal</keyword>
<dbReference type="GO" id="GO:0009279">
    <property type="term" value="C:cell outer membrane"/>
    <property type="evidence" value="ECO:0007669"/>
    <property type="project" value="UniProtKB-SubCell"/>
</dbReference>
<keyword evidence="8 10" id="KW-0472">Membrane</keyword>
<evidence type="ECO:0000256" key="7">
    <source>
        <dbReference type="ARBA" id="ARBA00023077"/>
    </source>
</evidence>
<keyword evidence="9 10" id="KW-0998">Cell outer membrane</keyword>
<dbReference type="PROSITE" id="PS52016">
    <property type="entry name" value="TONB_DEPENDENT_REC_3"/>
    <property type="match status" value="1"/>
</dbReference>
<dbReference type="InterPro" id="IPR037066">
    <property type="entry name" value="Plug_dom_sf"/>
</dbReference>
<dbReference type="GO" id="GO:0015344">
    <property type="term" value="F:siderophore uptake transmembrane transporter activity"/>
    <property type="evidence" value="ECO:0007669"/>
    <property type="project" value="TreeGrafter"/>
</dbReference>
<keyword evidence="7 11" id="KW-0798">TonB box</keyword>
<evidence type="ECO:0000256" key="10">
    <source>
        <dbReference type="PROSITE-ProRule" id="PRU01360"/>
    </source>
</evidence>
<organism evidence="15 16">
    <name type="scientific">Acinetobacter wuhouensis</name>
    <dbReference type="NCBI Taxonomy" id="1879050"/>
    <lineage>
        <taxon>Bacteria</taxon>
        <taxon>Pseudomonadati</taxon>
        <taxon>Pseudomonadota</taxon>
        <taxon>Gammaproteobacteria</taxon>
        <taxon>Moraxellales</taxon>
        <taxon>Moraxellaceae</taxon>
        <taxon>Acinetobacter</taxon>
    </lineage>
</organism>
<reference evidence="15 16" key="1">
    <citation type="submission" date="2018-10" db="EMBL/GenBank/DDBJ databases">
        <title>The complete genome of Acinetobacter wuhouensis strain WCHAW010062.</title>
        <authorList>
            <person name="Hu Y."/>
            <person name="Long H."/>
            <person name="Feng Y."/>
            <person name="Zong Z."/>
        </authorList>
    </citation>
    <scope>NUCLEOTIDE SEQUENCE [LARGE SCALE GENOMIC DNA]</scope>
    <source>
        <strain evidence="15 16">WCHAW010062</strain>
    </source>
</reference>
<comment type="subcellular location">
    <subcellularLocation>
        <location evidence="1 10">Cell outer membrane</location>
        <topology evidence="1 10">Multi-pass membrane protein</topology>
    </subcellularLocation>
</comment>
<evidence type="ECO:0000256" key="8">
    <source>
        <dbReference type="ARBA" id="ARBA00023136"/>
    </source>
</evidence>
<dbReference type="InterPro" id="IPR012910">
    <property type="entry name" value="Plug_dom"/>
</dbReference>
<evidence type="ECO:0000256" key="2">
    <source>
        <dbReference type="ARBA" id="ARBA00022448"/>
    </source>
</evidence>
<sequence>MSTSPLCPLALAILSITASSAFANTASPENTTTSHQLSTIVVTASGFEQDIKNAPASISIVTKDDIEKKNATSISDLLSDIPGIDIRDGIGKTSGLNIKMRGLGNEYSLILIDGRRQTTSSDVTPNGFGESSNGFLPPLAAIERIEVIRGPMATRYGSEAMGGVINIITKKVTDTWSGNVTLSGNVMENNKEADSWKTSFVLNGPLINDVLGLQLRGSFLDRQKSERIPGTSGRDPRPSEADVYDIGGKVNFKLNDQNNFWVDGFQSSQTYSNAGDRLGTQDTASRARGYKDELEFNREQYSLGHEGNYAFGKWNSYVSQTETETKGRTIPTGTFAKNAYAGADRHLKNTDLVADTHIIAPIANHTLTVGAEYKKAEVADDLAGMGAKFDKDSYSFYAEDEWHLMDNLAFTFGGRYEDHSGFGGQFSPRGYFVWNASDEWTLKGGVSTGYKAPSPKALHDGVIGVSGQGANFQIGSPNLKPEESINYELGFNYNNGNLDLTTTAFFNKIKNLITDGPDLLNCSFTTTPNRPNCVSYGAHITQDTFSQSINADEAETKGVELSLKYSIIPEWDVKAAYTYMESEITKGENKGSYLSNVPKNAFNMTSTWHINNAFDLWLQHEYKSERKRYNTEQTSGDAAIIYQATGNKLKGYNLFNLGANYSISDNIRVTGAINNLLDKDFTKNGSYIDANGDPASYYDYMVIGSGMSGTYLPGRNYWLSLSYDF</sequence>
<evidence type="ECO:0000256" key="9">
    <source>
        <dbReference type="ARBA" id="ARBA00023237"/>
    </source>
</evidence>
<evidence type="ECO:0000259" key="13">
    <source>
        <dbReference type="Pfam" id="PF00593"/>
    </source>
</evidence>
<keyword evidence="4 10" id="KW-0812">Transmembrane</keyword>
<evidence type="ECO:0000256" key="6">
    <source>
        <dbReference type="ARBA" id="ARBA00023065"/>
    </source>
</evidence>
<keyword evidence="15" id="KW-0675">Receptor</keyword>
<name>A0A3G2SZB1_9GAMM</name>
<dbReference type="PANTHER" id="PTHR30069">
    <property type="entry name" value="TONB-DEPENDENT OUTER MEMBRANE RECEPTOR"/>
    <property type="match status" value="1"/>
</dbReference>
<evidence type="ECO:0000313" key="16">
    <source>
        <dbReference type="Proteomes" id="UP000279962"/>
    </source>
</evidence>
<dbReference type="AlphaFoldDB" id="A0A3G2SZB1"/>